<dbReference type="GO" id="GO:0005689">
    <property type="term" value="C:U12-type spliceosomal complex"/>
    <property type="evidence" value="ECO:0007669"/>
    <property type="project" value="TreeGrafter"/>
</dbReference>
<evidence type="ECO:0000313" key="4">
    <source>
        <dbReference type="Proteomes" id="UP000015104"/>
    </source>
</evidence>
<dbReference type="AlphaFoldDB" id="T1JSX2"/>
<protein>
    <recommendedName>
        <fullName evidence="2">DUF382 domain-containing protein</fullName>
    </recommendedName>
</protein>
<sequence length="264" mass="30906">MESQRDIVSGAEKPVDMGVDTDLPQKILQRKPVELEFVEDNEPKVSKRKSKLHKRMTVAELKQKVAKPEIVEMHYITAKDPLLLLNLKSTRNSVPVPRYWCFKRKYLQGKRGFEKPGFKLPDFIKKNWNHGNGTIQREKIRPQLGKIDIDYQKIHDAIFKWRTKPKMTIHGDIYFEGKEYETRLKEKKPDDLSVELRVALGMPLRYGPPPSYPNRKISMDDHCTRFARAKPPLNSSQASRIVCKDIGIYLQNNRRGGRFRVYPY</sequence>
<dbReference type="HOGENOM" id="CLU_1054957_0_0_1"/>
<feature type="domain" description="DUF382" evidence="2">
    <location>
        <begin position="67"/>
        <end position="179"/>
    </location>
</feature>
<keyword evidence="4" id="KW-1185">Reference proteome</keyword>
<dbReference type="InterPro" id="IPR052584">
    <property type="entry name" value="U2_snRNP_Complex_Component"/>
</dbReference>
<dbReference type="Pfam" id="PF04037">
    <property type="entry name" value="DUF382"/>
    <property type="match status" value="1"/>
</dbReference>
<feature type="region of interest" description="Disordered" evidence="1">
    <location>
        <begin position="1"/>
        <end position="23"/>
    </location>
</feature>
<evidence type="ECO:0000259" key="2">
    <source>
        <dbReference type="Pfam" id="PF04037"/>
    </source>
</evidence>
<accession>T1JSX2</accession>
<evidence type="ECO:0000313" key="3">
    <source>
        <dbReference type="EnsemblMetazoa" id="tetur01g12050.1"/>
    </source>
</evidence>
<evidence type="ECO:0000256" key="1">
    <source>
        <dbReference type="SAM" id="MobiDB-lite"/>
    </source>
</evidence>
<dbReference type="EnsemblMetazoa" id="tetur01g12050.1">
    <property type="protein sequence ID" value="tetur01g12050.1"/>
    <property type="gene ID" value="tetur01g12050"/>
</dbReference>
<proteinExistence type="predicted"/>
<name>T1JSX2_TETUR</name>
<dbReference type="STRING" id="32264.T1JSX2"/>
<dbReference type="eggNOG" id="KOG2330">
    <property type="taxonomic scope" value="Eukaryota"/>
</dbReference>
<organism evidence="3 4">
    <name type="scientific">Tetranychus urticae</name>
    <name type="common">Two-spotted spider mite</name>
    <dbReference type="NCBI Taxonomy" id="32264"/>
    <lineage>
        <taxon>Eukaryota</taxon>
        <taxon>Metazoa</taxon>
        <taxon>Ecdysozoa</taxon>
        <taxon>Arthropoda</taxon>
        <taxon>Chelicerata</taxon>
        <taxon>Arachnida</taxon>
        <taxon>Acari</taxon>
        <taxon>Acariformes</taxon>
        <taxon>Trombidiformes</taxon>
        <taxon>Prostigmata</taxon>
        <taxon>Eleutherengona</taxon>
        <taxon>Raphignathae</taxon>
        <taxon>Tetranychoidea</taxon>
        <taxon>Tetranychidae</taxon>
        <taxon>Tetranychus</taxon>
    </lineage>
</organism>
<reference evidence="4" key="1">
    <citation type="submission" date="2011-08" db="EMBL/GenBank/DDBJ databases">
        <authorList>
            <person name="Rombauts S."/>
        </authorList>
    </citation>
    <scope>NUCLEOTIDE SEQUENCE</scope>
    <source>
        <strain evidence="4">London</strain>
    </source>
</reference>
<reference evidence="3" key="2">
    <citation type="submission" date="2015-06" db="UniProtKB">
        <authorList>
            <consortium name="EnsemblMetazoa"/>
        </authorList>
    </citation>
    <scope>IDENTIFICATION</scope>
</reference>
<dbReference type="PANTHER" id="PTHR12785:SF6">
    <property type="entry name" value="SPLICING FACTOR 3B SUBUNIT 2"/>
    <property type="match status" value="1"/>
</dbReference>
<dbReference type="PANTHER" id="PTHR12785">
    <property type="entry name" value="SPLICING FACTOR 3B"/>
    <property type="match status" value="1"/>
</dbReference>
<dbReference type="InterPro" id="IPR007180">
    <property type="entry name" value="DUF382"/>
</dbReference>
<dbReference type="EMBL" id="CAEY01000468">
    <property type="status" value="NOT_ANNOTATED_CDS"/>
    <property type="molecule type" value="Genomic_DNA"/>
</dbReference>
<dbReference type="Proteomes" id="UP000015104">
    <property type="component" value="Unassembled WGS sequence"/>
</dbReference>